<feature type="transmembrane region" description="Helical" evidence="2">
    <location>
        <begin position="104"/>
        <end position="127"/>
    </location>
</feature>
<dbReference type="Proteomes" id="UP000654345">
    <property type="component" value="Unassembled WGS sequence"/>
</dbReference>
<accession>A0ABQ3UR83</accession>
<evidence type="ECO:0000313" key="4">
    <source>
        <dbReference type="Proteomes" id="UP000654345"/>
    </source>
</evidence>
<feature type="coiled-coil region" evidence="1">
    <location>
        <begin position="156"/>
        <end position="204"/>
    </location>
</feature>
<evidence type="ECO:0000256" key="2">
    <source>
        <dbReference type="SAM" id="Phobius"/>
    </source>
</evidence>
<gene>
    <name evidence="3" type="ORF">KSB_37690</name>
</gene>
<evidence type="ECO:0008006" key="5">
    <source>
        <dbReference type="Google" id="ProtNLM"/>
    </source>
</evidence>
<evidence type="ECO:0000313" key="3">
    <source>
        <dbReference type="EMBL" id="GHO55294.1"/>
    </source>
</evidence>
<organism evidence="3 4">
    <name type="scientific">Ktedonobacter robiniae</name>
    <dbReference type="NCBI Taxonomy" id="2778365"/>
    <lineage>
        <taxon>Bacteria</taxon>
        <taxon>Bacillati</taxon>
        <taxon>Chloroflexota</taxon>
        <taxon>Ktedonobacteria</taxon>
        <taxon>Ktedonobacterales</taxon>
        <taxon>Ktedonobacteraceae</taxon>
        <taxon>Ktedonobacter</taxon>
    </lineage>
</organism>
<sequence length="216" mass="25537">MHNYFDFLINIDAYSGVVIVLDFRLQKAISYLYRLRRDRGSYAEYRRREREEIFRVANEIGRKKYEYRMACRPLIWFRNFIVINFLIFITAIIIWGIAGENTYISGWCQAAIWISGLFIVILVFHFFNVRYHIMSGTIGYDGEKFGFKGIEKIQKVNSLKDEMEALEIQSRMLKAYQTSILSISEQLELYKEELLQAIQKYQRQASSQSSLLLITG</sequence>
<feature type="transmembrane region" description="Helical" evidence="2">
    <location>
        <begin position="75"/>
        <end position="98"/>
    </location>
</feature>
<keyword evidence="2" id="KW-0472">Membrane</keyword>
<keyword evidence="2" id="KW-1133">Transmembrane helix</keyword>
<protein>
    <recommendedName>
        <fullName evidence="5">SMODS and SLOG-associating 2TM effector domain-containing protein</fullName>
    </recommendedName>
</protein>
<name>A0ABQ3UR83_9CHLR</name>
<comment type="caution">
    <text evidence="3">The sequence shown here is derived from an EMBL/GenBank/DDBJ whole genome shotgun (WGS) entry which is preliminary data.</text>
</comment>
<dbReference type="RefSeq" id="WP_201371898.1">
    <property type="nucleotide sequence ID" value="NZ_BNJG01000001.1"/>
</dbReference>
<keyword evidence="4" id="KW-1185">Reference proteome</keyword>
<proteinExistence type="predicted"/>
<dbReference type="EMBL" id="BNJG01000001">
    <property type="protein sequence ID" value="GHO55294.1"/>
    <property type="molecule type" value="Genomic_DNA"/>
</dbReference>
<keyword evidence="1" id="KW-0175">Coiled coil</keyword>
<keyword evidence="2" id="KW-0812">Transmembrane</keyword>
<evidence type="ECO:0000256" key="1">
    <source>
        <dbReference type="SAM" id="Coils"/>
    </source>
</evidence>
<reference evidence="3 4" key="1">
    <citation type="journal article" date="2021" name="Int. J. Syst. Evol. Microbiol.">
        <title>Reticulibacter mediterranei gen. nov., sp. nov., within the new family Reticulibacteraceae fam. nov., and Ktedonospora formicarum gen. nov., sp. nov., Ktedonobacter robiniae sp. nov., Dictyobacter formicarum sp. nov. and Dictyobacter arantiisoli sp. nov., belonging to the class Ktedonobacteria.</title>
        <authorList>
            <person name="Yabe S."/>
            <person name="Zheng Y."/>
            <person name="Wang C.M."/>
            <person name="Sakai Y."/>
            <person name="Abe K."/>
            <person name="Yokota A."/>
            <person name="Donadio S."/>
            <person name="Cavaletti L."/>
            <person name="Monciardini P."/>
        </authorList>
    </citation>
    <scope>NUCLEOTIDE SEQUENCE [LARGE SCALE GENOMIC DNA]</scope>
    <source>
        <strain evidence="3 4">SOSP1-30</strain>
    </source>
</reference>